<proteinExistence type="predicted"/>
<feature type="transmembrane region" description="Helical" evidence="2">
    <location>
        <begin position="254"/>
        <end position="275"/>
    </location>
</feature>
<keyword evidence="2" id="KW-1133">Transmembrane helix</keyword>
<reference evidence="3 4" key="1">
    <citation type="submission" date="2024-02" db="EMBL/GenBank/DDBJ databases">
        <authorList>
            <person name="Saticioglu I.B."/>
        </authorList>
    </citation>
    <scope>NUCLEOTIDE SEQUENCE [LARGE SCALE GENOMIC DNA]</scope>
    <source>
        <strain evidence="3 4">Mu-86</strain>
    </source>
</reference>
<dbReference type="EMBL" id="JBBDGL010000004">
    <property type="protein sequence ID" value="MEJ1156319.1"/>
    <property type="molecule type" value="Genomic_DNA"/>
</dbReference>
<feature type="transmembrane region" description="Helical" evidence="2">
    <location>
        <begin position="154"/>
        <end position="174"/>
    </location>
</feature>
<keyword evidence="4" id="KW-1185">Reference proteome</keyword>
<dbReference type="GO" id="GO:0008237">
    <property type="term" value="F:metallopeptidase activity"/>
    <property type="evidence" value="ECO:0007669"/>
    <property type="project" value="UniProtKB-KW"/>
</dbReference>
<dbReference type="Proteomes" id="UP001368654">
    <property type="component" value="Unassembled WGS sequence"/>
</dbReference>
<keyword evidence="2" id="KW-0472">Membrane</keyword>
<dbReference type="InterPro" id="IPR026898">
    <property type="entry name" value="PrsW"/>
</dbReference>
<keyword evidence="3" id="KW-0378">Hydrolase</keyword>
<keyword evidence="3" id="KW-0482">Metalloprotease</keyword>
<feature type="transmembrane region" description="Helical" evidence="2">
    <location>
        <begin position="186"/>
        <end position="207"/>
    </location>
</feature>
<protein>
    <submittedName>
        <fullName evidence="3">PrsW family intramembrane metalloprotease</fullName>
    </submittedName>
</protein>
<gene>
    <name evidence="3" type="ORF">WDU96_11985</name>
</gene>
<dbReference type="PANTHER" id="PTHR36844">
    <property type="entry name" value="PROTEASE PRSW"/>
    <property type="match status" value="1"/>
</dbReference>
<feature type="transmembrane region" description="Helical" evidence="2">
    <location>
        <begin position="227"/>
        <end position="247"/>
    </location>
</feature>
<evidence type="ECO:0000256" key="1">
    <source>
        <dbReference type="SAM" id="MobiDB-lite"/>
    </source>
</evidence>
<keyword evidence="3" id="KW-0645">Protease</keyword>
<feature type="transmembrane region" description="Helical" evidence="2">
    <location>
        <begin position="287"/>
        <end position="306"/>
    </location>
</feature>
<comment type="caution">
    <text evidence="3">The sequence shown here is derived from an EMBL/GenBank/DDBJ whole genome shotgun (WGS) entry which is preliminary data.</text>
</comment>
<dbReference type="Pfam" id="PF13367">
    <property type="entry name" value="PrsW-protease"/>
    <property type="match status" value="1"/>
</dbReference>
<dbReference type="PANTHER" id="PTHR36844:SF1">
    <property type="entry name" value="PROTEASE PRSW"/>
    <property type="match status" value="1"/>
</dbReference>
<organism evidence="3 4">
    <name type="scientific">Microbacterium marmarense</name>
    <dbReference type="NCBI Taxonomy" id="3122051"/>
    <lineage>
        <taxon>Bacteria</taxon>
        <taxon>Bacillati</taxon>
        <taxon>Actinomycetota</taxon>
        <taxon>Actinomycetes</taxon>
        <taxon>Micrococcales</taxon>
        <taxon>Microbacteriaceae</taxon>
        <taxon>Microbacterium</taxon>
    </lineage>
</organism>
<evidence type="ECO:0000256" key="2">
    <source>
        <dbReference type="SAM" id="Phobius"/>
    </source>
</evidence>
<evidence type="ECO:0000313" key="3">
    <source>
        <dbReference type="EMBL" id="MEJ1156319.1"/>
    </source>
</evidence>
<keyword evidence="2" id="KW-0812">Transmembrane</keyword>
<dbReference type="RefSeq" id="WP_337338757.1">
    <property type="nucleotide sequence ID" value="NZ_JBBDGL010000004.1"/>
</dbReference>
<evidence type="ECO:0000313" key="4">
    <source>
        <dbReference type="Proteomes" id="UP001368654"/>
    </source>
</evidence>
<feature type="transmembrane region" description="Helical" evidence="2">
    <location>
        <begin position="80"/>
        <end position="100"/>
    </location>
</feature>
<sequence length="405" mass="42953">MTSDLGGERSRPSLTPPDYPSALAGPGPGHPAHIPRPEHAPLEVPVAPRAGRTAPLWIIGVLVLISVALVGYFLTNLGAVSSIIGMVLALIPLVVVLFAVRIIDKWEPEPLGLLILAVAWGAIAAVGMALAADFVITLLIGYDGSALREAFSTVIQAPVVEEFAKGLGVFLIFLTARRAFDGPVDGIVYGALVGAGFAFTENIQYFAISFIEGGVVDTSATFFIRGILSPFAHVMFTSITGFALGLAARRGAALGPAAGAWVIGMMGATALHALWNGSAMFGDFYGLYLTLQVPLFVMFILGIIALRKEETRLTRRRLGEYAAAGWFTEQEVDMLATPPGRKAGLEWAKTLRGDRTALMERFIRDATALAAARQRALSGRDPHADQDERALLASTAASRAALFAL</sequence>
<name>A0ABU8LXW0_9MICO</name>
<accession>A0ABU8LXW0</accession>
<feature type="compositionally biased region" description="Basic and acidic residues" evidence="1">
    <location>
        <begin position="1"/>
        <end position="11"/>
    </location>
</feature>
<feature type="transmembrane region" description="Helical" evidence="2">
    <location>
        <begin position="56"/>
        <end position="74"/>
    </location>
</feature>
<feature type="transmembrane region" description="Helical" evidence="2">
    <location>
        <begin position="112"/>
        <end position="142"/>
    </location>
</feature>
<feature type="region of interest" description="Disordered" evidence="1">
    <location>
        <begin position="1"/>
        <end position="30"/>
    </location>
</feature>